<dbReference type="GeneID" id="41966264"/>
<evidence type="ECO:0000313" key="3">
    <source>
        <dbReference type="RefSeq" id="XP_030976712.1"/>
    </source>
</evidence>
<sequence>MEYRTQNRRSSWSQLESDDLSAFFHRDETYQARGRTGVPMASSTRKQGEPRRGTDTSAPSILKRRSSSHSKRHSVRFADQEREPVSRATGHLDAKWIWLPQEGTCALDVPGYEWEETLDVVEHQEMSGALQTEERRSTQPWRKSYINLMENMRNQRGADPDHETRIFPRDRTCSRQEKKLFSLGDAHMNSSILRSPASVIDWITKGHDEGLRSRDILQDLTEILTKEL</sequence>
<accession>A0A6P8AP84</accession>
<reference evidence="2 3" key="1">
    <citation type="journal article" date="2019" name="Mol. Biol. Evol.">
        <title>Blast fungal genomes show frequent chromosomal changes, gene gains and losses, and effector gene turnover.</title>
        <authorList>
            <person name="Gomez Luciano L.B."/>
            <person name="Jason Tsai I."/>
            <person name="Chuma I."/>
            <person name="Tosa Y."/>
            <person name="Chen Y.H."/>
            <person name="Li J.Y."/>
            <person name="Li M.Y."/>
            <person name="Jade Lu M.Y."/>
            <person name="Nakayashiki H."/>
            <person name="Li W.H."/>
        </authorList>
    </citation>
    <scope>NUCLEOTIDE SEQUENCE [LARGE SCALE GENOMIC DNA]</scope>
    <source>
        <strain evidence="2 3">NI907</strain>
    </source>
</reference>
<feature type="compositionally biased region" description="Basic residues" evidence="1">
    <location>
        <begin position="62"/>
        <end position="75"/>
    </location>
</feature>
<dbReference type="Proteomes" id="UP000515153">
    <property type="component" value="Chromosome VI"/>
</dbReference>
<feature type="compositionally biased region" description="Basic and acidic residues" evidence="1">
    <location>
        <begin position="76"/>
        <end position="86"/>
    </location>
</feature>
<protein>
    <submittedName>
        <fullName evidence="3">Uncharacterized protein</fullName>
    </submittedName>
</protein>
<feature type="region of interest" description="Disordered" evidence="1">
    <location>
        <begin position="26"/>
        <end position="86"/>
    </location>
</feature>
<reference evidence="3" key="2">
    <citation type="submission" date="2019-10" db="EMBL/GenBank/DDBJ databases">
        <authorList>
            <consortium name="NCBI Genome Project"/>
        </authorList>
    </citation>
    <scope>NUCLEOTIDE SEQUENCE</scope>
    <source>
        <strain evidence="3">NI907</strain>
    </source>
</reference>
<gene>
    <name evidence="3" type="ORF">PgNI_11392</name>
</gene>
<evidence type="ECO:0000313" key="2">
    <source>
        <dbReference type="Proteomes" id="UP000515153"/>
    </source>
</evidence>
<evidence type="ECO:0000256" key="1">
    <source>
        <dbReference type="SAM" id="MobiDB-lite"/>
    </source>
</evidence>
<proteinExistence type="predicted"/>
<keyword evidence="2" id="KW-1185">Reference proteome</keyword>
<dbReference type="RefSeq" id="XP_030976712.1">
    <property type="nucleotide sequence ID" value="XM_031131359.1"/>
</dbReference>
<dbReference type="AlphaFoldDB" id="A0A6P8AP84"/>
<dbReference type="KEGG" id="pgri:PgNI_11392"/>
<organism evidence="2 3">
    <name type="scientific">Pyricularia grisea</name>
    <name type="common">Crabgrass-specific blast fungus</name>
    <name type="synonym">Magnaporthe grisea</name>
    <dbReference type="NCBI Taxonomy" id="148305"/>
    <lineage>
        <taxon>Eukaryota</taxon>
        <taxon>Fungi</taxon>
        <taxon>Dikarya</taxon>
        <taxon>Ascomycota</taxon>
        <taxon>Pezizomycotina</taxon>
        <taxon>Sordariomycetes</taxon>
        <taxon>Sordariomycetidae</taxon>
        <taxon>Magnaporthales</taxon>
        <taxon>Pyriculariaceae</taxon>
        <taxon>Pyricularia</taxon>
    </lineage>
</organism>
<name>A0A6P8AP84_PYRGI</name>
<reference evidence="3" key="3">
    <citation type="submission" date="2025-08" db="UniProtKB">
        <authorList>
            <consortium name="RefSeq"/>
        </authorList>
    </citation>
    <scope>IDENTIFICATION</scope>
    <source>
        <strain evidence="3">NI907</strain>
    </source>
</reference>